<feature type="transmembrane region" description="Helical" evidence="1">
    <location>
        <begin position="12"/>
        <end position="39"/>
    </location>
</feature>
<reference evidence="2 3" key="1">
    <citation type="submission" date="2021-03" db="EMBL/GenBank/DDBJ databases">
        <title>Antimicrobial resistance genes in bacteria isolated from Japanese honey, and their potential for conferring macrolide and lincosamide resistance in the American foulbrood pathogen Paenibacillus larvae.</title>
        <authorList>
            <person name="Okamoto M."/>
            <person name="Kumagai M."/>
            <person name="Kanamori H."/>
            <person name="Takamatsu D."/>
        </authorList>
    </citation>
    <scope>NUCLEOTIDE SEQUENCE [LARGE SCALE GENOMIC DNA]</scope>
    <source>
        <strain evidence="2 3">J1TS3</strain>
    </source>
</reference>
<organism evidence="2 3">
    <name type="scientific">Siminovitchia fordii</name>
    <dbReference type="NCBI Taxonomy" id="254759"/>
    <lineage>
        <taxon>Bacteria</taxon>
        <taxon>Bacillati</taxon>
        <taxon>Bacillota</taxon>
        <taxon>Bacilli</taxon>
        <taxon>Bacillales</taxon>
        <taxon>Bacillaceae</taxon>
        <taxon>Siminovitchia</taxon>
    </lineage>
</organism>
<protein>
    <submittedName>
        <fullName evidence="2">Uncharacterized protein</fullName>
    </submittedName>
</protein>
<dbReference type="RefSeq" id="WP_018705972.1">
    <property type="nucleotide sequence ID" value="NZ_BOQT01000031.1"/>
</dbReference>
<proteinExistence type="predicted"/>
<accession>A0ABQ4KE28</accession>
<evidence type="ECO:0000313" key="2">
    <source>
        <dbReference type="EMBL" id="GIN23327.1"/>
    </source>
</evidence>
<gene>
    <name evidence="2" type="ORF">J1TS3_44610</name>
</gene>
<comment type="caution">
    <text evidence="2">The sequence shown here is derived from an EMBL/GenBank/DDBJ whole genome shotgun (WGS) entry which is preliminary data.</text>
</comment>
<evidence type="ECO:0000256" key="1">
    <source>
        <dbReference type="SAM" id="Phobius"/>
    </source>
</evidence>
<evidence type="ECO:0000313" key="3">
    <source>
        <dbReference type="Proteomes" id="UP000680279"/>
    </source>
</evidence>
<keyword evidence="1" id="KW-1133">Transmembrane helix</keyword>
<feature type="transmembrane region" description="Helical" evidence="1">
    <location>
        <begin position="59"/>
        <end position="80"/>
    </location>
</feature>
<name>A0ABQ4KE28_9BACI</name>
<dbReference type="EMBL" id="BOQT01000031">
    <property type="protein sequence ID" value="GIN23327.1"/>
    <property type="molecule type" value="Genomic_DNA"/>
</dbReference>
<keyword evidence="3" id="KW-1185">Reference proteome</keyword>
<sequence length="95" mass="10670">MNLKKIIYSFFYSLTIPVLSILYAGLIVSTIICMLAGILRTFGFEQIKMSIWSGIDLPVALSIPFAIIVSLFLIIGSLYVKRLINFCISNLKSYI</sequence>
<keyword evidence="1" id="KW-0812">Transmembrane</keyword>
<dbReference type="Proteomes" id="UP000680279">
    <property type="component" value="Unassembled WGS sequence"/>
</dbReference>
<keyword evidence="1" id="KW-0472">Membrane</keyword>